<protein>
    <submittedName>
        <fullName evidence="1">Uncharacterized protein</fullName>
    </submittedName>
</protein>
<evidence type="ECO:0000313" key="2">
    <source>
        <dbReference type="Proteomes" id="UP000223968"/>
    </source>
</evidence>
<comment type="caution">
    <text evidence="1">The sequence shown here is derived from an EMBL/GenBank/DDBJ whole genome shotgun (WGS) entry which is preliminary data.</text>
</comment>
<accession>A0A2B7Y7U6</accession>
<dbReference type="OrthoDB" id="5772781at2759"/>
<proteinExistence type="predicted"/>
<dbReference type="AlphaFoldDB" id="A0A2B7Y7U6"/>
<dbReference type="EMBL" id="PDNB01000011">
    <property type="protein sequence ID" value="PGH17280.1"/>
    <property type="molecule type" value="Genomic_DNA"/>
</dbReference>
<organism evidence="1 2">
    <name type="scientific">Helicocarpus griseus UAMH5409</name>
    <dbReference type="NCBI Taxonomy" id="1447875"/>
    <lineage>
        <taxon>Eukaryota</taxon>
        <taxon>Fungi</taxon>
        <taxon>Dikarya</taxon>
        <taxon>Ascomycota</taxon>
        <taxon>Pezizomycotina</taxon>
        <taxon>Eurotiomycetes</taxon>
        <taxon>Eurotiomycetidae</taxon>
        <taxon>Onygenales</taxon>
        <taxon>Ajellomycetaceae</taxon>
        <taxon>Helicocarpus</taxon>
    </lineage>
</organism>
<evidence type="ECO:0000313" key="1">
    <source>
        <dbReference type="EMBL" id="PGH17280.1"/>
    </source>
</evidence>
<dbReference type="Gene3D" id="3.90.1200.10">
    <property type="match status" value="1"/>
</dbReference>
<reference evidence="1 2" key="1">
    <citation type="submission" date="2017-10" db="EMBL/GenBank/DDBJ databases">
        <title>Comparative genomics in systemic dimorphic fungi from Ajellomycetaceae.</title>
        <authorList>
            <person name="Munoz J.F."/>
            <person name="Mcewen J.G."/>
            <person name="Clay O.K."/>
            <person name="Cuomo C.A."/>
        </authorList>
    </citation>
    <scope>NUCLEOTIDE SEQUENCE [LARGE SCALE GENOMIC DNA]</scope>
    <source>
        <strain evidence="1 2">UAMH5409</strain>
    </source>
</reference>
<keyword evidence="2" id="KW-1185">Reference proteome</keyword>
<dbReference type="Proteomes" id="UP000223968">
    <property type="component" value="Unassembled WGS sequence"/>
</dbReference>
<name>A0A2B7Y7U6_9EURO</name>
<gene>
    <name evidence="1" type="ORF">AJ79_01163</name>
</gene>
<sequence length="126" mass="14666">MLFDSCAFWGHNEADLGTWRAARYNLGAPFFKEYRKKMGVSEPKEDWDDRNALYAPRYDLPLSAMFREEPKFRNMAMAEMQRLVDKYPNGYEGEDKLAVKTLKPKVSINEIIPQPTLETGTQIIRV</sequence>